<reference evidence="3 4" key="1">
    <citation type="submission" date="2017-03" db="EMBL/GenBank/DDBJ databases">
        <title>An alternative strategy for trypanosome survival in the mammalian bloodstream revealed through genome and transcriptome analysis of the ubiquitous bovine parasite Trypanosoma (Megatrypanum) theileri.</title>
        <authorList>
            <person name="Kelly S."/>
            <person name="Ivens A."/>
            <person name="Mott A."/>
            <person name="O'Neill E."/>
            <person name="Emms D."/>
            <person name="Macleod O."/>
            <person name="Voorheis P."/>
            <person name="Matthews J."/>
            <person name="Matthews K."/>
            <person name="Carrington M."/>
        </authorList>
    </citation>
    <scope>NUCLEOTIDE SEQUENCE [LARGE SCALE GENOMIC DNA]</scope>
    <source>
        <strain evidence="3">Edinburgh</strain>
    </source>
</reference>
<dbReference type="VEuPathDB" id="TriTrypDB:TM35_000121780"/>
<evidence type="ECO:0000313" key="4">
    <source>
        <dbReference type="Proteomes" id="UP000192257"/>
    </source>
</evidence>
<evidence type="ECO:0000256" key="1">
    <source>
        <dbReference type="SAM" id="MobiDB-lite"/>
    </source>
</evidence>
<accession>A0A1X0NY50</accession>
<dbReference type="OrthoDB" id="10255522at2759"/>
<dbReference type="Pfam" id="PF23404">
    <property type="entry name" value="FAZ1_C"/>
    <property type="match status" value="1"/>
</dbReference>
<dbReference type="AlphaFoldDB" id="A0A1X0NY50"/>
<dbReference type="InterPro" id="IPR056615">
    <property type="entry name" value="FAZ1_C"/>
</dbReference>
<dbReference type="GeneID" id="39984933"/>
<evidence type="ECO:0000313" key="3">
    <source>
        <dbReference type="EMBL" id="ORC89403.1"/>
    </source>
</evidence>
<sequence>MGAMDALNAATPENADLVDMLENFMETSAAAQAAEKDALEALRKREEELEELRRRGAEESNEHSRVLDNHKQENEKLLEELAQKDAEIDKLGEDLAQKNVENVRLSAENENLAGDLAQKE</sequence>
<feature type="domain" description="FAZ1 C-terminal region" evidence="2">
    <location>
        <begin position="71"/>
        <end position="102"/>
    </location>
</feature>
<dbReference type="Proteomes" id="UP000192257">
    <property type="component" value="Unassembled WGS sequence"/>
</dbReference>
<dbReference type="EMBL" id="NBCO01000012">
    <property type="protein sequence ID" value="ORC89403.1"/>
    <property type="molecule type" value="Genomic_DNA"/>
</dbReference>
<protein>
    <submittedName>
        <fullName evidence="3">Myosin heavy chain</fullName>
    </submittedName>
</protein>
<feature type="region of interest" description="Disordered" evidence="1">
    <location>
        <begin position="51"/>
        <end position="73"/>
    </location>
</feature>
<evidence type="ECO:0000259" key="2">
    <source>
        <dbReference type="Pfam" id="PF23404"/>
    </source>
</evidence>
<dbReference type="RefSeq" id="XP_028883469.1">
    <property type="nucleotide sequence ID" value="XM_029025153.1"/>
</dbReference>
<keyword evidence="4" id="KW-1185">Reference proteome</keyword>
<feature type="non-terminal residue" evidence="3">
    <location>
        <position position="120"/>
    </location>
</feature>
<name>A0A1X0NY50_9TRYP</name>
<proteinExistence type="predicted"/>
<organism evidence="3 4">
    <name type="scientific">Trypanosoma theileri</name>
    <dbReference type="NCBI Taxonomy" id="67003"/>
    <lineage>
        <taxon>Eukaryota</taxon>
        <taxon>Discoba</taxon>
        <taxon>Euglenozoa</taxon>
        <taxon>Kinetoplastea</taxon>
        <taxon>Metakinetoplastina</taxon>
        <taxon>Trypanosomatida</taxon>
        <taxon>Trypanosomatidae</taxon>
        <taxon>Trypanosoma</taxon>
    </lineage>
</organism>
<gene>
    <name evidence="3" type="ORF">TM35_000121780</name>
</gene>
<comment type="caution">
    <text evidence="3">The sequence shown here is derived from an EMBL/GenBank/DDBJ whole genome shotgun (WGS) entry which is preliminary data.</text>
</comment>